<organism evidence="1 2">
    <name type="scientific">Psylliodes chrysocephalus</name>
    <dbReference type="NCBI Taxonomy" id="3402493"/>
    <lineage>
        <taxon>Eukaryota</taxon>
        <taxon>Metazoa</taxon>
        <taxon>Ecdysozoa</taxon>
        <taxon>Arthropoda</taxon>
        <taxon>Hexapoda</taxon>
        <taxon>Insecta</taxon>
        <taxon>Pterygota</taxon>
        <taxon>Neoptera</taxon>
        <taxon>Endopterygota</taxon>
        <taxon>Coleoptera</taxon>
        <taxon>Polyphaga</taxon>
        <taxon>Cucujiformia</taxon>
        <taxon>Chrysomeloidea</taxon>
        <taxon>Chrysomelidae</taxon>
        <taxon>Galerucinae</taxon>
        <taxon>Alticini</taxon>
        <taxon>Psylliodes</taxon>
    </lineage>
</organism>
<dbReference type="EMBL" id="OV651828">
    <property type="protein sequence ID" value="CAH1104256.1"/>
    <property type="molecule type" value="Genomic_DNA"/>
</dbReference>
<dbReference type="Proteomes" id="UP001153636">
    <property type="component" value="Chromosome 16"/>
</dbReference>
<evidence type="ECO:0000313" key="2">
    <source>
        <dbReference type="Proteomes" id="UP001153636"/>
    </source>
</evidence>
<keyword evidence="2" id="KW-1185">Reference proteome</keyword>
<reference evidence="1" key="1">
    <citation type="submission" date="2022-01" db="EMBL/GenBank/DDBJ databases">
        <authorList>
            <person name="King R."/>
        </authorList>
    </citation>
    <scope>NUCLEOTIDE SEQUENCE</scope>
</reference>
<gene>
    <name evidence="1" type="ORF">PSYICH_LOCUS5063</name>
</gene>
<dbReference type="AlphaFoldDB" id="A0A9P0GAU9"/>
<protein>
    <submittedName>
        <fullName evidence="1">Uncharacterized protein</fullName>
    </submittedName>
</protein>
<name>A0A9P0GAU9_9CUCU</name>
<proteinExistence type="predicted"/>
<evidence type="ECO:0000313" key="1">
    <source>
        <dbReference type="EMBL" id="CAH1104256.1"/>
    </source>
</evidence>
<sequence>MQRGTETCFPEKKKIRKTDSLSIVWYTEELKQMSQTLNFLYDLFKLRNTPNIINTFKQERKKFRQELAAAKKRANNTFITNVSNPQNAIWSLVNNSKSKQKKLDTNLTLDDFNNFFWKCCSKCKE</sequence>
<accession>A0A9P0GAU9</accession>